<dbReference type="Proteomes" id="UP000184512">
    <property type="component" value="Unassembled WGS sequence"/>
</dbReference>
<dbReference type="Pfam" id="PF14103">
    <property type="entry name" value="DUF4276"/>
    <property type="match status" value="1"/>
</dbReference>
<evidence type="ECO:0008006" key="3">
    <source>
        <dbReference type="Google" id="ProtNLM"/>
    </source>
</evidence>
<dbReference type="EMBL" id="FQZG01000043">
    <property type="protein sequence ID" value="SHJ37609.1"/>
    <property type="molecule type" value="Genomic_DNA"/>
</dbReference>
<dbReference type="STRING" id="1123357.SAMN02745244_02374"/>
<keyword evidence="2" id="KW-1185">Reference proteome</keyword>
<dbReference type="RefSeq" id="WP_073188538.1">
    <property type="nucleotide sequence ID" value="NZ_FQZG01000043.1"/>
</dbReference>
<gene>
    <name evidence="1" type="ORF">SAMN02745244_02374</name>
</gene>
<dbReference type="AlphaFoldDB" id="A0A1M6ITC2"/>
<evidence type="ECO:0000313" key="1">
    <source>
        <dbReference type="EMBL" id="SHJ37609.1"/>
    </source>
</evidence>
<organism evidence="1 2">
    <name type="scientific">Tessaracoccus bendigoensis DSM 12906</name>
    <dbReference type="NCBI Taxonomy" id="1123357"/>
    <lineage>
        <taxon>Bacteria</taxon>
        <taxon>Bacillati</taxon>
        <taxon>Actinomycetota</taxon>
        <taxon>Actinomycetes</taxon>
        <taxon>Propionibacteriales</taxon>
        <taxon>Propionibacteriaceae</taxon>
        <taxon>Tessaracoccus</taxon>
    </lineage>
</organism>
<dbReference type="InterPro" id="IPR025455">
    <property type="entry name" value="DUF4276"/>
</dbReference>
<sequence>MVDHIEFLVEGASMKEALNLLLPGILPDDVGFEVFDLGSKSQFLKKWPNRMRGYATWLPHVNRAVVGVIDADQDDCRGLRNELADAARDAGLTVCSPSGNRRGQVLPRIAVEMLEAWYFGDVAALAAAYGPSLARLGIGSGCRRPDEIRDPARRLGGLLKGKHGAGLNKIQLARDVAGQMDIDRNTSPSFCRLRDGVRFLTTDQENHASSN</sequence>
<name>A0A1M6ITC2_9ACTN</name>
<accession>A0A1M6ITC2</accession>
<evidence type="ECO:0000313" key="2">
    <source>
        <dbReference type="Proteomes" id="UP000184512"/>
    </source>
</evidence>
<reference evidence="1 2" key="1">
    <citation type="submission" date="2016-11" db="EMBL/GenBank/DDBJ databases">
        <authorList>
            <person name="Jaros S."/>
            <person name="Januszkiewicz K."/>
            <person name="Wedrychowicz H."/>
        </authorList>
    </citation>
    <scope>NUCLEOTIDE SEQUENCE [LARGE SCALE GENOMIC DNA]</scope>
    <source>
        <strain evidence="1 2">DSM 12906</strain>
    </source>
</reference>
<proteinExistence type="predicted"/>
<protein>
    <recommendedName>
        <fullName evidence="3">DUF4276 family protein</fullName>
    </recommendedName>
</protein>